<evidence type="ECO:0000313" key="2">
    <source>
        <dbReference type="Proteomes" id="UP001177021"/>
    </source>
</evidence>
<name>A0ACB0JLZ5_TRIPR</name>
<proteinExistence type="predicted"/>
<reference evidence="1" key="1">
    <citation type="submission" date="2023-10" db="EMBL/GenBank/DDBJ databases">
        <authorList>
            <person name="Rodriguez Cubillos JULIANA M."/>
            <person name="De Vega J."/>
        </authorList>
    </citation>
    <scope>NUCLEOTIDE SEQUENCE</scope>
</reference>
<keyword evidence="2" id="KW-1185">Reference proteome</keyword>
<organism evidence="1 2">
    <name type="scientific">Trifolium pratense</name>
    <name type="common">Red clover</name>
    <dbReference type="NCBI Taxonomy" id="57577"/>
    <lineage>
        <taxon>Eukaryota</taxon>
        <taxon>Viridiplantae</taxon>
        <taxon>Streptophyta</taxon>
        <taxon>Embryophyta</taxon>
        <taxon>Tracheophyta</taxon>
        <taxon>Spermatophyta</taxon>
        <taxon>Magnoliopsida</taxon>
        <taxon>eudicotyledons</taxon>
        <taxon>Gunneridae</taxon>
        <taxon>Pentapetalae</taxon>
        <taxon>rosids</taxon>
        <taxon>fabids</taxon>
        <taxon>Fabales</taxon>
        <taxon>Fabaceae</taxon>
        <taxon>Papilionoideae</taxon>
        <taxon>50 kb inversion clade</taxon>
        <taxon>NPAAA clade</taxon>
        <taxon>Hologalegina</taxon>
        <taxon>IRL clade</taxon>
        <taxon>Trifolieae</taxon>
        <taxon>Trifolium</taxon>
    </lineage>
</organism>
<gene>
    <name evidence="1" type="ORF">MILVUS5_LOCUS13574</name>
</gene>
<protein>
    <submittedName>
        <fullName evidence="1">Uncharacterized protein</fullName>
    </submittedName>
</protein>
<sequence>MPDIINCTQRQSNLAKIPAREILDLKMNFIEYLRISKDMGFQDFHLRYNIIKVCLWEMYSKLKLTKRPILERNLEKKMNLVKAGYAVVY</sequence>
<evidence type="ECO:0000313" key="1">
    <source>
        <dbReference type="EMBL" id="CAJ2644592.1"/>
    </source>
</evidence>
<comment type="caution">
    <text evidence="1">The sequence shown here is derived from an EMBL/GenBank/DDBJ whole genome shotgun (WGS) entry which is preliminary data.</text>
</comment>
<accession>A0ACB0JLZ5</accession>
<dbReference type="EMBL" id="CASHSV030000034">
    <property type="protein sequence ID" value="CAJ2644592.1"/>
    <property type="molecule type" value="Genomic_DNA"/>
</dbReference>
<dbReference type="Proteomes" id="UP001177021">
    <property type="component" value="Unassembled WGS sequence"/>
</dbReference>